<evidence type="ECO:0000256" key="3">
    <source>
        <dbReference type="ARBA" id="ARBA00022777"/>
    </source>
</evidence>
<dbReference type="PANTHER" id="PTHR43527:SF1">
    <property type="entry name" value="L-THREONINE KINASE"/>
    <property type="match status" value="1"/>
</dbReference>
<dbReference type="Pfam" id="PF00288">
    <property type="entry name" value="GHMP_kinases_N"/>
    <property type="match status" value="1"/>
</dbReference>
<evidence type="ECO:0000256" key="1">
    <source>
        <dbReference type="ARBA" id="ARBA00022679"/>
    </source>
</evidence>
<dbReference type="InterPro" id="IPR012363">
    <property type="entry name" value="PduX"/>
</dbReference>
<dbReference type="Proteomes" id="UP000294919">
    <property type="component" value="Unassembled WGS sequence"/>
</dbReference>
<comment type="caution">
    <text evidence="7">The sequence shown here is derived from an EMBL/GenBank/DDBJ whole genome shotgun (WGS) entry which is preliminary data.</text>
</comment>
<evidence type="ECO:0000256" key="4">
    <source>
        <dbReference type="ARBA" id="ARBA00022840"/>
    </source>
</evidence>
<keyword evidence="3 7" id="KW-0418">Kinase</keyword>
<dbReference type="RefSeq" id="WP_165916186.1">
    <property type="nucleotide sequence ID" value="NZ_SLWV01000002.1"/>
</dbReference>
<dbReference type="InterPro" id="IPR020568">
    <property type="entry name" value="Ribosomal_Su5_D2-typ_SF"/>
</dbReference>
<dbReference type="SUPFAM" id="SSF54211">
    <property type="entry name" value="Ribosomal protein S5 domain 2-like"/>
    <property type="match status" value="1"/>
</dbReference>
<keyword evidence="8" id="KW-1185">Reference proteome</keyword>
<dbReference type="PIRSF" id="PIRSF033887">
    <property type="entry name" value="PduX"/>
    <property type="match status" value="1"/>
</dbReference>
<evidence type="ECO:0000259" key="6">
    <source>
        <dbReference type="Pfam" id="PF08544"/>
    </source>
</evidence>
<dbReference type="InterPro" id="IPR013750">
    <property type="entry name" value="GHMP_kinase_C_dom"/>
</dbReference>
<dbReference type="PANTHER" id="PTHR43527">
    <property type="entry name" value="4-DIPHOSPHOCYTIDYL-2-C-METHYL-D-ERYTHRITOL KINASE, CHLOROPLASTIC"/>
    <property type="match status" value="1"/>
</dbReference>
<feature type="domain" description="GHMP kinase C-terminal" evidence="6">
    <location>
        <begin position="197"/>
        <end position="266"/>
    </location>
</feature>
<evidence type="ECO:0000259" key="5">
    <source>
        <dbReference type="Pfam" id="PF00288"/>
    </source>
</evidence>
<dbReference type="AlphaFoldDB" id="A0A4R2L612"/>
<protein>
    <submittedName>
        <fullName evidence="7">Threonine kinase</fullName>
    </submittedName>
</protein>
<keyword evidence="4" id="KW-0067">ATP-binding</keyword>
<sequence>MKVKAICPASCGELLQGEIGEGEKLISYPIDLYTVVTLEESKDFVKYRGRKKAITAMYKTIEYFGLPRRIGDDFSIHISSRIPIAKGMASSTADIGATAIATAKLIEKKLSEDALARICTEIEPTDSTIFKKLTLFDHLNGRRIKSFDWQPNLDILVFESHKKLNTEVFRMQDHKLLRTKNKEKVEKAYQLFEESYVKKDFSLFGKAATMSALANQNILYKQKIEDMIELSLKFGCFGVNVAHSGTVVGIIFEKNKVDVKGLVAKFREKSVHQHYYKYYLTKMVQGGVRLIDEE</sequence>
<evidence type="ECO:0000313" key="8">
    <source>
        <dbReference type="Proteomes" id="UP000294919"/>
    </source>
</evidence>
<dbReference type="Pfam" id="PF08544">
    <property type="entry name" value="GHMP_kinases_C"/>
    <property type="match status" value="1"/>
</dbReference>
<dbReference type="InterPro" id="IPR014721">
    <property type="entry name" value="Ribsml_uS5_D2-typ_fold_subgr"/>
</dbReference>
<dbReference type="GO" id="GO:0005524">
    <property type="term" value="F:ATP binding"/>
    <property type="evidence" value="ECO:0007669"/>
    <property type="project" value="UniProtKB-KW"/>
</dbReference>
<name>A0A4R2L612_9FIRM</name>
<organism evidence="7 8">
    <name type="scientific">Marinisporobacter balticus</name>
    <dbReference type="NCBI Taxonomy" id="2018667"/>
    <lineage>
        <taxon>Bacteria</taxon>
        <taxon>Bacillati</taxon>
        <taxon>Bacillota</taxon>
        <taxon>Clostridia</taxon>
        <taxon>Peptostreptococcales</taxon>
        <taxon>Thermotaleaceae</taxon>
        <taxon>Marinisporobacter</taxon>
    </lineage>
</organism>
<dbReference type="InterPro" id="IPR006204">
    <property type="entry name" value="GHMP_kinase_N_dom"/>
</dbReference>
<dbReference type="Gene3D" id="3.30.230.10">
    <property type="match status" value="1"/>
</dbReference>
<evidence type="ECO:0000256" key="2">
    <source>
        <dbReference type="ARBA" id="ARBA00022741"/>
    </source>
</evidence>
<evidence type="ECO:0000313" key="7">
    <source>
        <dbReference type="EMBL" id="TCO79499.1"/>
    </source>
</evidence>
<dbReference type="GO" id="GO:0016301">
    <property type="term" value="F:kinase activity"/>
    <property type="evidence" value="ECO:0007669"/>
    <property type="project" value="UniProtKB-KW"/>
</dbReference>
<reference evidence="7 8" key="1">
    <citation type="submission" date="2019-03" db="EMBL/GenBank/DDBJ databases">
        <title>Genomic Encyclopedia of Type Strains, Phase IV (KMG-IV): sequencing the most valuable type-strain genomes for metagenomic binning, comparative biology and taxonomic classification.</title>
        <authorList>
            <person name="Goeker M."/>
        </authorList>
    </citation>
    <scope>NUCLEOTIDE SEQUENCE [LARGE SCALE GENOMIC DNA]</scope>
    <source>
        <strain evidence="7 8">DSM 102940</strain>
    </source>
</reference>
<keyword evidence="2" id="KW-0547">Nucleotide-binding</keyword>
<gene>
    <name evidence="7" type="ORF">EV214_102221</name>
</gene>
<keyword evidence="1" id="KW-0808">Transferase</keyword>
<dbReference type="EMBL" id="SLWV01000002">
    <property type="protein sequence ID" value="TCO79499.1"/>
    <property type="molecule type" value="Genomic_DNA"/>
</dbReference>
<proteinExistence type="predicted"/>
<accession>A0A4R2L612</accession>
<feature type="domain" description="GHMP kinase N-terminal" evidence="5">
    <location>
        <begin position="61"/>
        <end position="123"/>
    </location>
</feature>